<evidence type="ECO:0000313" key="5">
    <source>
        <dbReference type="Proteomes" id="UP001431209"/>
    </source>
</evidence>
<evidence type="ECO:0000313" key="4">
    <source>
        <dbReference type="EMBL" id="KAL0487554.1"/>
    </source>
</evidence>
<dbReference type="PROSITE" id="PS50294">
    <property type="entry name" value="WD_REPEATS_REGION"/>
    <property type="match status" value="3"/>
</dbReference>
<dbReference type="Gene3D" id="2.130.10.10">
    <property type="entry name" value="YVTN repeat-like/Quinoprotein amine dehydrogenase"/>
    <property type="match status" value="2"/>
</dbReference>
<dbReference type="PANTHER" id="PTHR19848">
    <property type="entry name" value="WD40 REPEAT PROTEIN"/>
    <property type="match status" value="1"/>
</dbReference>
<accession>A0AAW2ZDX8</accession>
<feature type="repeat" description="WD" evidence="3">
    <location>
        <begin position="128"/>
        <end position="169"/>
    </location>
</feature>
<evidence type="ECO:0000256" key="2">
    <source>
        <dbReference type="ARBA" id="ARBA00022737"/>
    </source>
</evidence>
<keyword evidence="2" id="KW-0677">Repeat</keyword>
<feature type="repeat" description="WD" evidence="3">
    <location>
        <begin position="417"/>
        <end position="450"/>
    </location>
</feature>
<keyword evidence="1 3" id="KW-0853">WD repeat</keyword>
<feature type="repeat" description="WD" evidence="3">
    <location>
        <begin position="170"/>
        <end position="211"/>
    </location>
</feature>
<dbReference type="AlphaFoldDB" id="A0AAW2ZDX8"/>
<sequence length="450" mass="50106">MSIREGVASDDISTAFSMENKILKRKIEKLHRENVLLKKSLFEVNVKLNIPQPFDTKLKSPSDDSPTLFFDIDKGVQFKRNADDAFSKKDEISKLPLLERTIEDAPARKRAASAATRNNTSFTIKHELSSHKAAVHSVRFSNCGKFLVSSSHDKKVMVWDVNSRQIICRHEGHEFSVLDACFSPDSTNVASASIDRTLKVWDVSRNTQIASIKAEGFVQSVAWDPNDSQVYASDTKSNVVRVDSRAPDIFAVPFVRDECTINSVVVRDGKILTGNAHGVIKSWDVRNASDPFDVNVVSTAGDPISYLRYVNQHLSVNCYDNVLRIYRIEGSGNQFKLINSLRGHKNRNWPIKSSLFIGADMQQNIDEDQPSVTSIRNKNLAVTGSADQCIHIFDISEPAPTLNDQVPQHPSTFPQKLALHSDIVYGVDFHPTEPIIATSSGDNTIKIVSV</sequence>
<dbReference type="SUPFAM" id="SSF50978">
    <property type="entry name" value="WD40 repeat-like"/>
    <property type="match status" value="1"/>
</dbReference>
<dbReference type="PANTHER" id="PTHR19848:SF8">
    <property type="entry name" value="F-BOX AND WD REPEAT DOMAIN CONTAINING 7"/>
    <property type="match status" value="1"/>
</dbReference>
<dbReference type="EMBL" id="JAOPGA020001349">
    <property type="protein sequence ID" value="KAL0487554.1"/>
    <property type="molecule type" value="Genomic_DNA"/>
</dbReference>
<dbReference type="InterPro" id="IPR019775">
    <property type="entry name" value="WD40_repeat_CS"/>
</dbReference>
<dbReference type="Proteomes" id="UP001431209">
    <property type="component" value="Unassembled WGS sequence"/>
</dbReference>
<dbReference type="InterPro" id="IPR015943">
    <property type="entry name" value="WD40/YVTN_repeat-like_dom_sf"/>
</dbReference>
<name>A0AAW2ZDX8_9EUKA</name>
<dbReference type="InterPro" id="IPR036322">
    <property type="entry name" value="WD40_repeat_dom_sf"/>
</dbReference>
<evidence type="ECO:0000256" key="3">
    <source>
        <dbReference type="PROSITE-ProRule" id="PRU00221"/>
    </source>
</evidence>
<dbReference type="InterPro" id="IPR001680">
    <property type="entry name" value="WD40_rpt"/>
</dbReference>
<keyword evidence="5" id="KW-1185">Reference proteome</keyword>
<gene>
    <name evidence="4" type="ORF">AKO1_000323</name>
</gene>
<reference evidence="4 5" key="1">
    <citation type="submission" date="2024-03" db="EMBL/GenBank/DDBJ databases">
        <title>The Acrasis kona genome and developmental transcriptomes reveal deep origins of eukaryotic multicellular pathways.</title>
        <authorList>
            <person name="Sheikh S."/>
            <person name="Fu C.-J."/>
            <person name="Brown M.W."/>
            <person name="Baldauf S.L."/>
        </authorList>
    </citation>
    <scope>NUCLEOTIDE SEQUENCE [LARGE SCALE GENOMIC DNA]</scope>
    <source>
        <strain evidence="4 5">ATCC MYA-3509</strain>
    </source>
</reference>
<proteinExistence type="predicted"/>
<dbReference type="PROSITE" id="PS50082">
    <property type="entry name" value="WD_REPEATS_2"/>
    <property type="match status" value="3"/>
</dbReference>
<evidence type="ECO:0000256" key="1">
    <source>
        <dbReference type="ARBA" id="ARBA00022574"/>
    </source>
</evidence>
<dbReference type="PROSITE" id="PS00678">
    <property type="entry name" value="WD_REPEATS_1"/>
    <property type="match status" value="2"/>
</dbReference>
<organism evidence="4 5">
    <name type="scientific">Acrasis kona</name>
    <dbReference type="NCBI Taxonomy" id="1008807"/>
    <lineage>
        <taxon>Eukaryota</taxon>
        <taxon>Discoba</taxon>
        <taxon>Heterolobosea</taxon>
        <taxon>Tetramitia</taxon>
        <taxon>Eutetramitia</taxon>
        <taxon>Acrasidae</taxon>
        <taxon>Acrasis</taxon>
    </lineage>
</organism>
<dbReference type="SMART" id="SM00320">
    <property type="entry name" value="WD40"/>
    <property type="match status" value="5"/>
</dbReference>
<protein>
    <submittedName>
        <fullName evidence="4">WD repeat-containing protein</fullName>
    </submittedName>
</protein>
<dbReference type="Pfam" id="PF00400">
    <property type="entry name" value="WD40"/>
    <property type="match status" value="3"/>
</dbReference>
<comment type="caution">
    <text evidence="4">The sequence shown here is derived from an EMBL/GenBank/DDBJ whole genome shotgun (WGS) entry which is preliminary data.</text>
</comment>
<dbReference type="InterPro" id="IPR020472">
    <property type="entry name" value="WD40_PAC1"/>
</dbReference>
<dbReference type="PRINTS" id="PR00320">
    <property type="entry name" value="GPROTEINBRPT"/>
</dbReference>